<evidence type="ECO:0000313" key="5">
    <source>
        <dbReference type="Proteomes" id="UP001107558"/>
    </source>
</evidence>
<evidence type="ECO:0000313" key="4">
    <source>
        <dbReference type="EMBL" id="KAG5674301.1"/>
    </source>
</evidence>
<dbReference type="Pfam" id="PF25567">
    <property type="entry name" value="TPR_SYO1"/>
    <property type="match status" value="1"/>
</dbReference>
<dbReference type="PANTHER" id="PTHR13347:SF1">
    <property type="entry name" value="HEAT REPEAT-CONTAINING PROTEIN 3"/>
    <property type="match status" value="1"/>
</dbReference>
<name>A0A9J6BXN5_POLVA</name>
<dbReference type="Gene3D" id="1.25.10.10">
    <property type="entry name" value="Leucine-rich Repeat Variant"/>
    <property type="match status" value="1"/>
</dbReference>
<feature type="region of interest" description="Disordered" evidence="2">
    <location>
        <begin position="1"/>
        <end position="31"/>
    </location>
</feature>
<evidence type="ECO:0000259" key="3">
    <source>
        <dbReference type="Pfam" id="PF25567"/>
    </source>
</evidence>
<dbReference type="GO" id="GO:0006606">
    <property type="term" value="P:protein import into nucleus"/>
    <property type="evidence" value="ECO:0007669"/>
    <property type="project" value="TreeGrafter"/>
</dbReference>
<dbReference type="GO" id="GO:0051082">
    <property type="term" value="F:unfolded protein binding"/>
    <property type="evidence" value="ECO:0007669"/>
    <property type="project" value="TreeGrafter"/>
</dbReference>
<dbReference type="AlphaFoldDB" id="A0A9J6BXN5"/>
<keyword evidence="5" id="KW-1185">Reference proteome</keyword>
<dbReference type="InterPro" id="IPR016024">
    <property type="entry name" value="ARM-type_fold"/>
</dbReference>
<feature type="compositionally biased region" description="Acidic residues" evidence="2">
    <location>
        <begin position="357"/>
        <end position="370"/>
    </location>
</feature>
<evidence type="ECO:0000256" key="2">
    <source>
        <dbReference type="SAM" id="MobiDB-lite"/>
    </source>
</evidence>
<dbReference type="EMBL" id="JADBJN010000002">
    <property type="protein sequence ID" value="KAG5674301.1"/>
    <property type="molecule type" value="Genomic_DNA"/>
</dbReference>
<dbReference type="SUPFAM" id="SSF48371">
    <property type="entry name" value="ARM repeat"/>
    <property type="match status" value="1"/>
</dbReference>
<proteinExistence type="inferred from homology"/>
<evidence type="ECO:0000256" key="1">
    <source>
        <dbReference type="ARBA" id="ARBA00049983"/>
    </source>
</evidence>
<dbReference type="GO" id="GO:0042273">
    <property type="term" value="P:ribosomal large subunit biogenesis"/>
    <property type="evidence" value="ECO:0007669"/>
    <property type="project" value="TreeGrafter"/>
</dbReference>
<sequence length="648" mass="73308">MGKTKKGGSKPHKKNPTGLSSLASLDIDENPNSSRGPIVNIIEQLQSTSNDEKMCGLQTLSTLCQREQNIKGIMNSELIRIVFPLLVDNDENIRHACAGSLRNLSAVSADVCEKLVELDIFTPLQILLNEYAHSEWTPVIDGKVNALNQKSDTFLQAVNIVWNLCESTSVALDFFNQSQLLQSLMRCLNHEVFGMDIAISVAQCLLVISEDNPISWKILAEYATDFQTILKIEGNHKATILRTVIAGVCSNVPMLSMQNLSLIIEALSKTVEVNHRQILNELTSRLPISESEAEQKEMTSVEIIDEEMDEETETEASERRLREDMPTELDNDIKDVGYLLSAQRIAAEVLTNICSTEDNDMSEGMDDSDPESVHDYDVSEQQNGNQVTADKISTEISESIRAHKIVEKLWERSQPLAENVREILYVSGRNLFKRQNAMRVASLLCLHNLCNAMTTEELGGPSAIYNVWLDLGQQTFQIQQDYESLEASTSLMRATLEHLKKSPELFREVSDTDLQLILDGIRTCDKSEVRANWLRMLGILGCLLPEALVKKITEFILETTLKEDDVWTISEALDSFMDMFSDNDWNQIVYELNVITKSKELEKILKTKIKQRRRELGDRYSAVITIKTNFSRFCKYLETQQKKFVPSH</sequence>
<organism evidence="4 5">
    <name type="scientific">Polypedilum vanderplanki</name>
    <name type="common">Sleeping chironomid midge</name>
    <dbReference type="NCBI Taxonomy" id="319348"/>
    <lineage>
        <taxon>Eukaryota</taxon>
        <taxon>Metazoa</taxon>
        <taxon>Ecdysozoa</taxon>
        <taxon>Arthropoda</taxon>
        <taxon>Hexapoda</taxon>
        <taxon>Insecta</taxon>
        <taxon>Pterygota</taxon>
        <taxon>Neoptera</taxon>
        <taxon>Endopterygota</taxon>
        <taxon>Diptera</taxon>
        <taxon>Nematocera</taxon>
        <taxon>Chironomoidea</taxon>
        <taxon>Chironomidae</taxon>
        <taxon>Chironominae</taxon>
        <taxon>Polypedilum</taxon>
        <taxon>Polypedilum</taxon>
    </lineage>
</organism>
<gene>
    <name evidence="4" type="ORF">PVAND_004279</name>
</gene>
<feature type="domain" description="SYO1-like TPR repeats" evidence="3">
    <location>
        <begin position="395"/>
        <end position="640"/>
    </location>
</feature>
<dbReference type="PANTHER" id="PTHR13347">
    <property type="entry name" value="HEAT REPEAT-CONTAINING PROTEIN 3"/>
    <property type="match status" value="1"/>
</dbReference>
<dbReference type="InterPro" id="IPR011989">
    <property type="entry name" value="ARM-like"/>
</dbReference>
<reference evidence="4" key="1">
    <citation type="submission" date="2021-03" db="EMBL/GenBank/DDBJ databases">
        <title>Chromosome level genome of the anhydrobiotic midge Polypedilum vanderplanki.</title>
        <authorList>
            <person name="Yoshida Y."/>
            <person name="Kikawada T."/>
            <person name="Gusev O."/>
        </authorList>
    </citation>
    <scope>NUCLEOTIDE SEQUENCE</scope>
    <source>
        <strain evidence="4">NIAS01</strain>
        <tissue evidence="4">Whole body or cell culture</tissue>
    </source>
</reference>
<accession>A0A9J6BXN5</accession>
<comment type="similarity">
    <text evidence="1">Belongs to the nuclear import and ribosome assembly adapter family.</text>
</comment>
<dbReference type="InterPro" id="IPR057990">
    <property type="entry name" value="TPR_SYO1"/>
</dbReference>
<dbReference type="OrthoDB" id="288703at2759"/>
<dbReference type="InterPro" id="IPR052616">
    <property type="entry name" value="SYO1-like"/>
</dbReference>
<feature type="region of interest" description="Disordered" evidence="2">
    <location>
        <begin position="357"/>
        <end position="388"/>
    </location>
</feature>
<feature type="compositionally biased region" description="Basic residues" evidence="2">
    <location>
        <begin position="1"/>
        <end position="15"/>
    </location>
</feature>
<dbReference type="Proteomes" id="UP001107558">
    <property type="component" value="Chromosome 2"/>
</dbReference>
<feature type="compositionally biased region" description="Polar residues" evidence="2">
    <location>
        <begin position="379"/>
        <end position="388"/>
    </location>
</feature>
<protein>
    <recommendedName>
        <fullName evidence="3">SYO1-like TPR repeats domain-containing protein</fullName>
    </recommendedName>
</protein>
<comment type="caution">
    <text evidence="4">The sequence shown here is derived from an EMBL/GenBank/DDBJ whole genome shotgun (WGS) entry which is preliminary data.</text>
</comment>